<protein>
    <submittedName>
        <fullName evidence="1">Uncharacterized protein</fullName>
    </submittedName>
</protein>
<reference evidence="1 2" key="1">
    <citation type="submission" date="2021-06" db="EMBL/GenBank/DDBJ databases">
        <authorList>
            <person name="Palmer J.M."/>
        </authorList>
    </citation>
    <scope>NUCLEOTIDE SEQUENCE [LARGE SCALE GENOMIC DNA]</scope>
    <source>
        <strain evidence="1 2">XC_2019</strain>
        <tissue evidence="1">Muscle</tissue>
    </source>
</reference>
<proteinExistence type="predicted"/>
<evidence type="ECO:0000313" key="1">
    <source>
        <dbReference type="EMBL" id="MEQ2218716.1"/>
    </source>
</evidence>
<keyword evidence="2" id="KW-1185">Reference proteome</keyword>
<sequence>MCLPAANAHTEEREALMSELKILSHLEYCSHGDLLNFLRAHAQDFMASVITVDEVGDEVFYKNVTQQEKLRSDSGISCWSEYQEMQPALFPGQNDQGKSPYPNVVVDTNFYKMIKDGHHMEQPEFAPNEM</sequence>
<dbReference type="EMBL" id="JAHRIN010077431">
    <property type="protein sequence ID" value="MEQ2218716.1"/>
    <property type="molecule type" value="Genomic_DNA"/>
</dbReference>
<accession>A0ABV0SE56</accession>
<name>A0ABV0SE56_9TELE</name>
<organism evidence="1 2">
    <name type="scientific">Xenoophorus captivus</name>
    <dbReference type="NCBI Taxonomy" id="1517983"/>
    <lineage>
        <taxon>Eukaryota</taxon>
        <taxon>Metazoa</taxon>
        <taxon>Chordata</taxon>
        <taxon>Craniata</taxon>
        <taxon>Vertebrata</taxon>
        <taxon>Euteleostomi</taxon>
        <taxon>Actinopterygii</taxon>
        <taxon>Neopterygii</taxon>
        <taxon>Teleostei</taxon>
        <taxon>Neoteleostei</taxon>
        <taxon>Acanthomorphata</taxon>
        <taxon>Ovalentaria</taxon>
        <taxon>Atherinomorphae</taxon>
        <taxon>Cyprinodontiformes</taxon>
        <taxon>Goodeidae</taxon>
        <taxon>Xenoophorus</taxon>
    </lineage>
</organism>
<comment type="caution">
    <text evidence="1">The sequence shown here is derived from an EMBL/GenBank/DDBJ whole genome shotgun (WGS) entry which is preliminary data.</text>
</comment>
<gene>
    <name evidence="1" type="ORF">XENOCAPTIV_007194</name>
</gene>
<dbReference type="Proteomes" id="UP001434883">
    <property type="component" value="Unassembled WGS sequence"/>
</dbReference>
<evidence type="ECO:0000313" key="2">
    <source>
        <dbReference type="Proteomes" id="UP001434883"/>
    </source>
</evidence>